<reference evidence="3 5" key="1">
    <citation type="submission" date="2015-09" db="EMBL/GenBank/DDBJ databases">
        <title>Identification and resolution of microdiversity through metagenomic sequencing of parallel consortia.</title>
        <authorList>
            <person name="Nelson W.C."/>
            <person name="Romine M.F."/>
            <person name="Lindemann S.R."/>
        </authorList>
    </citation>
    <scope>NUCLEOTIDE SEQUENCE [LARGE SCALE GENOMIC DNA]</scope>
    <source>
        <strain evidence="3">HL-109</strain>
    </source>
</reference>
<feature type="compositionally biased region" description="Basic and acidic residues" evidence="2">
    <location>
        <begin position="138"/>
        <end position="151"/>
    </location>
</feature>
<dbReference type="Pfam" id="PF08238">
    <property type="entry name" value="Sel1"/>
    <property type="match status" value="4"/>
</dbReference>
<protein>
    <submittedName>
        <fullName evidence="3">Localization factor PodJL</fullName>
    </submittedName>
    <submittedName>
        <fullName evidence="4">Sel1 repeat-containing protein</fullName>
    </submittedName>
</protein>
<sequence length="1629" mass="174786">MRHNVQSNTPWYLEGLDPDTRDAAREAARRSGMSLDEWLQATISDRATRAFSERGHPERGYPERGYPERGYPERGYPERGYAEREPAEPAPTVRRRAAPARSQAPQGYGSAYDELDAIAARINKATRQRGQAPAGQRAEGRSPEGRAEGRAAQHGGIDAIVSAVAGETERRSRESNARTAEALDSVVRWIERNEERMNESTRTLSESTRMALERQDHTANVLGEALAMMTKRLDDIEHKVVDGQQPSISAALQAVEKVEAHLARLSESQAQTKAEIEAARAAQAEQTRRDADRGNAAEQAAQEAERRAQEEAQALLGRQQETIENALRSFEDRIAAITEKLAETNSRSQEAQARHPARGEATDKSARERPRSGLAAELQSAVAEIRARQSALDAEDQNTSRRNTEEMLSTLRGDVARLGAQLQAVKETGSREGEQSRRAVADIGKDVRNDLDALSQKLEGLARNDELADLEESLSELTREAIRAADAGRDKELARINGLIERVQTEIAGIAEATAEGVHARIAEDYRKLSAQIETLGSSDRELAATLTRELEAMRSLYGQLADPSRVDELNAQLRELSHRVGHMARGQIDAVEFATLRSAVDDIRGAVKASRATQADADQIREQFGNLSGKLDTLSERMPQVDLSLLGRQYEDLAGRISQIAANDSRAEITSLGERVESMAGRLEELAGRLSGKQAEAMAREVAAMSADLQNLPQAGSAELGALARQFESLNTKIDELAARPANADLSPVARQIEALERKLDETWQARTTAPEVPAEVLARLDELAARIDRIGNAERPDFEREFKQLQSNLEAAMASSSARPPVGFEALMERMDQIDENLRAVDLRSEVRPLEDMLYQLAARLDAAEQPNAGLEAIDALEAQISEIAKRLESERDADAEPSPLDKAMDDLMRQIESMREGAVEAAERAAKAAIADTLEALPKGDSPGEIDFLSKSLADLKDLQNAAEQRSMDTLGSVQGTLDKLVERLTLLESKARAPQPAKAEPANAQSAKAQPAKAQPAKAQPAKAEPAKAPAAAQAAEHADAPRGPMTPAQLLDQLKAQRGASSQAVQANGKQTNGKHANGLKPSDAAQIKASPVIAGEVSAHFRTDGFDDADRPFATVGSLGDDTLIEPGAGRPGQAPAKSGAQDAETESAEIKANFIAAARRAAQNAAAEAAAATRKESSRDVRDKARGVAGEGKLSASKPGTARNAGNKAGEKAGAEKAVAGSRRRPLLMAAAAVVLAAGAFQIAPHLMQGDERNRIAEVVQDDTDAVLADIADAQTTQTEDARPDDALPEAAPMLETADAGIITAETDAQPAETASIDAGSPANESFDPGALPSIVGMETLLNRGNATRSADGQVPVLPPRRDVGQGDSEQAGSKNEAGWVLAPESELHPNIVSADEIPSGRGPADIREAMLAGDVTAVYAFANMAVDGNGMSRDPKLAAKLFERAAAHGLVPAQYRIGNLYEKGIGVSRDYALASLWYQRAAENGNARAMHNLAVLMAEGVQGNPDFAGALDWFRQASELGIRDSQYNLAVLKARGMGTEQDLAGSYKWFAIAAREGDSDAAEKRDEVAARLDSRELAMAEAEVEVWRAREPDPAANNVAMPMRMPGPQSSRQAMVTDPAS</sequence>
<dbReference type="Proteomes" id="UP000050497">
    <property type="component" value="Unassembled WGS sequence"/>
</dbReference>
<feature type="compositionally biased region" description="Basic and acidic residues" evidence="2">
    <location>
        <begin position="48"/>
        <end position="87"/>
    </location>
</feature>
<name>A0A0N8KET2_9HYPH</name>
<dbReference type="PANTHER" id="PTHR11102">
    <property type="entry name" value="SEL-1-LIKE PROTEIN"/>
    <property type="match status" value="1"/>
</dbReference>
<dbReference type="EMBL" id="LJSX01000003">
    <property type="protein sequence ID" value="KPQ12210.1"/>
    <property type="molecule type" value="Genomic_DNA"/>
</dbReference>
<dbReference type="PANTHER" id="PTHR11102:SF160">
    <property type="entry name" value="ERAD-ASSOCIATED E3 UBIQUITIN-PROTEIN LIGASE COMPONENT HRD3"/>
    <property type="match status" value="1"/>
</dbReference>
<dbReference type="SUPFAM" id="SSF81901">
    <property type="entry name" value="HCP-like"/>
    <property type="match status" value="1"/>
</dbReference>
<feature type="region of interest" description="Disordered" evidence="2">
    <location>
        <begin position="1127"/>
        <end position="1153"/>
    </location>
</feature>
<gene>
    <name evidence="3" type="primary">podJ</name>
    <name evidence="4" type="ORF">GA0071312_0542</name>
    <name evidence="3" type="ORF">HLUCCO17_03330</name>
</gene>
<dbReference type="InterPro" id="IPR006597">
    <property type="entry name" value="Sel1-like"/>
</dbReference>
<dbReference type="Gene3D" id="1.25.40.10">
    <property type="entry name" value="Tetratricopeptide repeat domain"/>
    <property type="match status" value="1"/>
</dbReference>
<accession>A0A0N8KET2</accession>
<dbReference type="PATRIC" id="fig|1653334.4.peg.3269"/>
<feature type="coiled-coil region" evidence="1">
    <location>
        <begin position="444"/>
        <end position="487"/>
    </location>
</feature>
<dbReference type="RefSeq" id="WP_074443510.1">
    <property type="nucleotide sequence ID" value="NZ_FMBM01000001.1"/>
</dbReference>
<proteinExistence type="predicted"/>
<organism evidence="3 5">
    <name type="scientific">Saliniramus fredricksonii</name>
    <dbReference type="NCBI Taxonomy" id="1653334"/>
    <lineage>
        <taxon>Bacteria</taxon>
        <taxon>Pseudomonadati</taxon>
        <taxon>Pseudomonadota</taxon>
        <taxon>Alphaproteobacteria</taxon>
        <taxon>Hyphomicrobiales</taxon>
        <taxon>Salinarimonadaceae</taxon>
        <taxon>Saliniramus</taxon>
    </lineage>
</organism>
<evidence type="ECO:0000313" key="4">
    <source>
        <dbReference type="EMBL" id="SCC78876.1"/>
    </source>
</evidence>
<feature type="region of interest" description="Disordered" evidence="2">
    <location>
        <begin position="1354"/>
        <end position="1384"/>
    </location>
</feature>
<feature type="compositionally biased region" description="Basic and acidic residues" evidence="2">
    <location>
        <begin position="286"/>
        <end position="295"/>
    </location>
</feature>
<evidence type="ECO:0000256" key="1">
    <source>
        <dbReference type="SAM" id="Coils"/>
    </source>
</evidence>
<feature type="coiled-coil region" evidence="1">
    <location>
        <begin position="876"/>
        <end position="969"/>
    </location>
</feature>
<dbReference type="EMBL" id="FMBM01000001">
    <property type="protein sequence ID" value="SCC78876.1"/>
    <property type="molecule type" value="Genomic_DNA"/>
</dbReference>
<dbReference type="Proteomes" id="UP000182800">
    <property type="component" value="Unassembled WGS sequence"/>
</dbReference>
<dbReference type="STRING" id="1653334.GA0071312_0542"/>
<feature type="compositionally biased region" description="Basic and acidic residues" evidence="2">
    <location>
        <begin position="357"/>
        <end position="371"/>
    </location>
</feature>
<feature type="region of interest" description="Disordered" evidence="2">
    <location>
        <begin position="1603"/>
        <end position="1629"/>
    </location>
</feature>
<feature type="region of interest" description="Disordered" evidence="2">
    <location>
        <begin position="993"/>
        <end position="1087"/>
    </location>
</feature>
<feature type="compositionally biased region" description="Low complexity" evidence="2">
    <location>
        <begin position="1005"/>
        <end position="1040"/>
    </location>
</feature>
<feature type="region of interest" description="Disordered" evidence="2">
    <location>
        <begin position="48"/>
        <end position="109"/>
    </location>
</feature>
<evidence type="ECO:0000313" key="5">
    <source>
        <dbReference type="Proteomes" id="UP000050497"/>
    </source>
</evidence>
<comment type="caution">
    <text evidence="3">The sequence shown here is derived from an EMBL/GenBank/DDBJ whole genome shotgun (WGS) entry which is preliminary data.</text>
</comment>
<dbReference type="Gene3D" id="1.10.287.1490">
    <property type="match status" value="1"/>
</dbReference>
<feature type="region of interest" description="Disordered" evidence="2">
    <location>
        <begin position="125"/>
        <end position="154"/>
    </location>
</feature>
<feature type="region of interest" description="Disordered" evidence="2">
    <location>
        <begin position="341"/>
        <end position="375"/>
    </location>
</feature>
<dbReference type="InterPro" id="IPR050767">
    <property type="entry name" value="Sel1_AlgK"/>
</dbReference>
<evidence type="ECO:0000256" key="2">
    <source>
        <dbReference type="SAM" id="MobiDB-lite"/>
    </source>
</evidence>
<feature type="compositionally biased region" description="Polar residues" evidence="2">
    <location>
        <begin position="1064"/>
        <end position="1080"/>
    </location>
</feature>
<evidence type="ECO:0000313" key="6">
    <source>
        <dbReference type="Proteomes" id="UP000182800"/>
    </source>
</evidence>
<evidence type="ECO:0000313" key="3">
    <source>
        <dbReference type="EMBL" id="KPQ12210.1"/>
    </source>
</evidence>
<feature type="compositionally biased region" description="Polar residues" evidence="2">
    <location>
        <begin position="1616"/>
        <end position="1629"/>
    </location>
</feature>
<feature type="region of interest" description="Disordered" evidence="2">
    <location>
        <begin position="1175"/>
        <end position="1225"/>
    </location>
</feature>
<feature type="region of interest" description="Disordered" evidence="2">
    <location>
        <begin position="1318"/>
        <end position="1339"/>
    </location>
</feature>
<feature type="region of interest" description="Disordered" evidence="2">
    <location>
        <begin position="274"/>
        <end position="312"/>
    </location>
</feature>
<reference evidence="4 6" key="2">
    <citation type="submission" date="2016-08" db="EMBL/GenBank/DDBJ databases">
        <authorList>
            <person name="Varghese N."/>
            <person name="Submissions Spin"/>
        </authorList>
    </citation>
    <scope>NUCLEOTIDE SEQUENCE [LARGE SCALE GENOMIC DNA]</scope>
    <source>
        <strain evidence="4 6">HL-109</strain>
    </source>
</reference>
<dbReference type="OrthoDB" id="5295703at2"/>
<dbReference type="SMART" id="SM00671">
    <property type="entry name" value="SEL1"/>
    <property type="match status" value="4"/>
</dbReference>
<dbReference type="InterPro" id="IPR011990">
    <property type="entry name" value="TPR-like_helical_dom_sf"/>
</dbReference>
<keyword evidence="1" id="KW-0175">Coiled coil</keyword>
<keyword evidence="6" id="KW-1185">Reference proteome</keyword>
<feature type="compositionally biased region" description="Basic and acidic residues" evidence="2">
    <location>
        <begin position="1180"/>
        <end position="1193"/>
    </location>
</feature>